<reference evidence="1 2" key="1">
    <citation type="submission" date="2022-10" db="EMBL/GenBank/DDBJ databases">
        <title>Chitinophaga nivalis PC15 sp. nov., isolated from Pyeongchang county, South Korea.</title>
        <authorList>
            <person name="Trinh H.N."/>
        </authorList>
    </citation>
    <scope>NUCLEOTIDE SEQUENCE [LARGE SCALE GENOMIC DNA]</scope>
    <source>
        <strain evidence="1 2">PC14</strain>
    </source>
</reference>
<dbReference type="RefSeq" id="WP_264735096.1">
    <property type="nucleotide sequence ID" value="NZ_JAPDNR010000001.1"/>
</dbReference>
<evidence type="ECO:0000313" key="1">
    <source>
        <dbReference type="EMBL" id="MCW3488293.1"/>
    </source>
</evidence>
<keyword evidence="2" id="KW-1185">Reference proteome</keyword>
<comment type="caution">
    <text evidence="1">The sequence shown here is derived from an EMBL/GenBank/DDBJ whole genome shotgun (WGS) entry which is preliminary data.</text>
</comment>
<evidence type="ECO:0000313" key="2">
    <source>
        <dbReference type="Proteomes" id="UP001207742"/>
    </source>
</evidence>
<proteinExistence type="predicted"/>
<organism evidence="1 2">
    <name type="scientific">Chitinophaga nivalis</name>
    <dbReference type="NCBI Taxonomy" id="2991709"/>
    <lineage>
        <taxon>Bacteria</taxon>
        <taxon>Pseudomonadati</taxon>
        <taxon>Bacteroidota</taxon>
        <taxon>Chitinophagia</taxon>
        <taxon>Chitinophagales</taxon>
        <taxon>Chitinophagaceae</taxon>
        <taxon>Chitinophaga</taxon>
    </lineage>
</organism>
<accession>A0ABT3IWE6</accession>
<dbReference type="EMBL" id="JAPDNS010000002">
    <property type="protein sequence ID" value="MCW3488293.1"/>
    <property type="molecule type" value="Genomic_DNA"/>
</dbReference>
<evidence type="ECO:0008006" key="3">
    <source>
        <dbReference type="Google" id="ProtNLM"/>
    </source>
</evidence>
<dbReference type="Proteomes" id="UP001207742">
    <property type="component" value="Unassembled WGS sequence"/>
</dbReference>
<gene>
    <name evidence="1" type="ORF">OL497_30645</name>
</gene>
<sequence length="197" mass="21193">MKIMIPDPCTANWDMMTAQEAGRFCTSCATTVVDFTRMTDEEVQNYLLANAHQKMCGRFRESQLAPVPAGLQEVMSHTSLPYWKKFLAIVIVVFGSLLTACNETPATTTGVMVPADTVNVTAGLVVPMDTTVPGQIPVTPTKDKLPVVNPVPAPDPQIMGGIRLIDPPPPGGCRPAADTTLPTEQMIMGDVVMPEPR</sequence>
<name>A0ABT3IWE6_9BACT</name>
<protein>
    <recommendedName>
        <fullName evidence="3">DUF1289 domain-containing protein</fullName>
    </recommendedName>
</protein>